<name>A0A1T5PD37_9BACT</name>
<dbReference type="Gene3D" id="3.90.550.10">
    <property type="entry name" value="Spore Coat Polysaccharide Biosynthesis Protein SpsA, Chain A"/>
    <property type="match status" value="1"/>
</dbReference>
<gene>
    <name evidence="10" type="ORF">SAMN05660461_6271</name>
</gene>
<dbReference type="Proteomes" id="UP000190166">
    <property type="component" value="Unassembled WGS sequence"/>
</dbReference>
<evidence type="ECO:0000256" key="8">
    <source>
        <dbReference type="ARBA" id="ARBA00023136"/>
    </source>
</evidence>
<evidence type="ECO:0000256" key="5">
    <source>
        <dbReference type="ARBA" id="ARBA00022968"/>
    </source>
</evidence>
<dbReference type="PANTHER" id="PTHR31646:SF1">
    <property type="entry name" value="ALPHA-1,2-MANNOSYLTRANSFERASE MNN2"/>
    <property type="match status" value="1"/>
</dbReference>
<dbReference type="GO" id="GO:0046354">
    <property type="term" value="P:mannan biosynthetic process"/>
    <property type="evidence" value="ECO:0007669"/>
    <property type="project" value="TreeGrafter"/>
</dbReference>
<evidence type="ECO:0000256" key="7">
    <source>
        <dbReference type="ARBA" id="ARBA00023034"/>
    </source>
</evidence>
<evidence type="ECO:0000256" key="9">
    <source>
        <dbReference type="ARBA" id="ARBA00037847"/>
    </source>
</evidence>
<proteinExistence type="predicted"/>
<evidence type="ECO:0000256" key="4">
    <source>
        <dbReference type="ARBA" id="ARBA00022692"/>
    </source>
</evidence>
<keyword evidence="11" id="KW-1185">Reference proteome</keyword>
<evidence type="ECO:0000256" key="6">
    <source>
        <dbReference type="ARBA" id="ARBA00022989"/>
    </source>
</evidence>
<evidence type="ECO:0000256" key="3">
    <source>
        <dbReference type="ARBA" id="ARBA00022679"/>
    </source>
</evidence>
<evidence type="ECO:0000313" key="10">
    <source>
        <dbReference type="EMBL" id="SKD10359.1"/>
    </source>
</evidence>
<evidence type="ECO:0000256" key="2">
    <source>
        <dbReference type="ARBA" id="ARBA00004606"/>
    </source>
</evidence>
<keyword evidence="10" id="KW-0328">Glycosyltransferase</keyword>
<dbReference type="InterPro" id="IPR022751">
    <property type="entry name" value="Alpha_mannosyltransferase"/>
</dbReference>
<keyword evidence="6" id="KW-1133">Transmembrane helix</keyword>
<dbReference type="InterPro" id="IPR029044">
    <property type="entry name" value="Nucleotide-diphossugar_trans"/>
</dbReference>
<dbReference type="SUPFAM" id="SSF53448">
    <property type="entry name" value="Nucleotide-diphospho-sugar transferases"/>
    <property type="match status" value="1"/>
</dbReference>
<organism evidence="10 11">
    <name type="scientific">Chitinophaga ginsengisegetis</name>
    <dbReference type="NCBI Taxonomy" id="393003"/>
    <lineage>
        <taxon>Bacteria</taxon>
        <taxon>Pseudomonadati</taxon>
        <taxon>Bacteroidota</taxon>
        <taxon>Chitinophagia</taxon>
        <taxon>Chitinophagales</taxon>
        <taxon>Chitinophagaceae</taxon>
        <taxon>Chitinophaga</taxon>
    </lineage>
</organism>
<dbReference type="GO" id="GO:0012505">
    <property type="term" value="C:endomembrane system"/>
    <property type="evidence" value="ECO:0007669"/>
    <property type="project" value="UniProtKB-SubCell"/>
</dbReference>
<evidence type="ECO:0000256" key="1">
    <source>
        <dbReference type="ARBA" id="ARBA00004394"/>
    </source>
</evidence>
<dbReference type="EMBL" id="FUZZ01000006">
    <property type="protein sequence ID" value="SKD10359.1"/>
    <property type="molecule type" value="Genomic_DNA"/>
</dbReference>
<keyword evidence="4" id="KW-0812">Transmembrane</keyword>
<dbReference type="Pfam" id="PF11051">
    <property type="entry name" value="Mannosyl_trans3"/>
    <property type="match status" value="2"/>
</dbReference>
<dbReference type="PANTHER" id="PTHR31646">
    <property type="entry name" value="ALPHA-1,2-MANNOSYLTRANSFERASE MNN2"/>
    <property type="match status" value="1"/>
</dbReference>
<accession>A0A1T5PD37</accession>
<keyword evidence="3 10" id="KW-0808">Transferase</keyword>
<evidence type="ECO:0000313" key="11">
    <source>
        <dbReference type="Proteomes" id="UP000190166"/>
    </source>
</evidence>
<dbReference type="GO" id="GO:0016020">
    <property type="term" value="C:membrane"/>
    <property type="evidence" value="ECO:0007669"/>
    <property type="project" value="UniProtKB-SubCell"/>
</dbReference>
<dbReference type="STRING" id="393003.SAMN05660461_6271"/>
<keyword evidence="8" id="KW-0472">Membrane</keyword>
<dbReference type="GO" id="GO:0000026">
    <property type="term" value="F:alpha-1,2-mannosyltransferase activity"/>
    <property type="evidence" value="ECO:0007669"/>
    <property type="project" value="TreeGrafter"/>
</dbReference>
<sequence>MLTTKFLQLFKRRTSGSLKEGKSTFTDDCVRKVHCTGNRQWIRKLNTQWKQFVTEIEPFPARFSGRGIVICAGGVNYFTCAWININMLRRNGCTLPIEVWYTGIELNAEAITALERLDVRCRNCKDCTTTNLTALTSYAMKPFAILQSDFREVLYLDADNNCISDPAFLFDSKEYQEHGTIFWPDFWTTDRHNPIWKIIDFEEDGSIEQESGQLLINKEKCWKELNLCLHFNLNKKDYYRMLLGDKDTFRFAWKALHTPYYMIADGVGLCGMDESAVGFCGMSMVQHDPAGEILFLHRNWFKWDIMKDDEIMWTTIKRYQPGTTRLFRLKFLTRGKIKLKFLDLGGDVETVSFRELFGDYEIRCLEILKELRSSELYSRFLQHTYFSLSRPAYADGHTENIFSASQTEVLSD</sequence>
<keyword evidence="5" id="KW-0735">Signal-anchor</keyword>
<protein>
    <submittedName>
        <fullName evidence="10">Alpha 1,2-mannosyltransferase</fullName>
    </submittedName>
</protein>
<reference evidence="11" key="1">
    <citation type="submission" date="2017-02" db="EMBL/GenBank/DDBJ databases">
        <authorList>
            <person name="Varghese N."/>
            <person name="Submissions S."/>
        </authorList>
    </citation>
    <scope>NUCLEOTIDE SEQUENCE [LARGE SCALE GENOMIC DNA]</scope>
    <source>
        <strain evidence="11">DSM 18108</strain>
    </source>
</reference>
<comment type="subcellular location">
    <subcellularLocation>
        <location evidence="9">Endomembrane system</location>
        <topology evidence="9">Single-pass membrane protein</topology>
    </subcellularLocation>
    <subcellularLocation>
        <location evidence="1">Golgi apparatus membrane</location>
    </subcellularLocation>
    <subcellularLocation>
        <location evidence="2">Membrane</location>
        <topology evidence="2">Single-pass type II membrane protein</topology>
    </subcellularLocation>
</comment>
<keyword evidence="7" id="KW-0333">Golgi apparatus</keyword>
<dbReference type="AlphaFoldDB" id="A0A1T5PD37"/>